<name>A0A2R5F8F0_9PROT</name>
<sequence>MLGTDVFSVERLLRAGAQSGVKEFFVPWLFVFKFFSRF</sequence>
<reference evidence="1 2" key="1">
    <citation type="journal article" date="2018" name="Environ. Microbiol.">
        <title>Isolation and genomic characterization of Novimethylophilus kurashikiensis gen. nov. sp. nov., a new lanthanide-dependent methylotrophic species of Methylophilaceae.</title>
        <authorList>
            <person name="Lv H."/>
            <person name="Sahin N."/>
            <person name="Tani A."/>
        </authorList>
    </citation>
    <scope>NUCLEOTIDE SEQUENCE [LARGE SCALE GENOMIC DNA]</scope>
    <source>
        <strain evidence="1 2">La2-4</strain>
    </source>
</reference>
<dbReference type="AlphaFoldDB" id="A0A2R5F8F0"/>
<accession>A0A2R5F8F0</accession>
<keyword evidence="2" id="KW-1185">Reference proteome</keyword>
<gene>
    <name evidence="1" type="ORF">NMK_2095</name>
</gene>
<dbReference type="EMBL" id="BDOQ01000008">
    <property type="protein sequence ID" value="GBG14496.1"/>
    <property type="molecule type" value="Genomic_DNA"/>
</dbReference>
<comment type="caution">
    <text evidence="1">The sequence shown here is derived from an EMBL/GenBank/DDBJ whole genome shotgun (WGS) entry which is preliminary data.</text>
</comment>
<evidence type="ECO:0000313" key="2">
    <source>
        <dbReference type="Proteomes" id="UP000245081"/>
    </source>
</evidence>
<organism evidence="1 2">
    <name type="scientific">Novimethylophilus kurashikiensis</name>
    <dbReference type="NCBI Taxonomy" id="1825523"/>
    <lineage>
        <taxon>Bacteria</taxon>
        <taxon>Pseudomonadati</taxon>
        <taxon>Pseudomonadota</taxon>
        <taxon>Betaproteobacteria</taxon>
        <taxon>Nitrosomonadales</taxon>
        <taxon>Methylophilaceae</taxon>
        <taxon>Novimethylophilus</taxon>
    </lineage>
</organism>
<evidence type="ECO:0000313" key="1">
    <source>
        <dbReference type="EMBL" id="GBG14496.1"/>
    </source>
</evidence>
<protein>
    <submittedName>
        <fullName evidence="1">Potassium transporter KefC</fullName>
    </submittedName>
</protein>
<dbReference type="Proteomes" id="UP000245081">
    <property type="component" value="Unassembled WGS sequence"/>
</dbReference>
<proteinExistence type="predicted"/>